<dbReference type="EnsemblProtists" id="HpaT808824">
    <property type="protein sequence ID" value="HpaP808824"/>
    <property type="gene ID" value="HpaG808824"/>
</dbReference>
<keyword evidence="2" id="KW-1185">Reference proteome</keyword>
<accession>M4BQY5</accession>
<organism evidence="1 2">
    <name type="scientific">Hyaloperonospora arabidopsidis (strain Emoy2)</name>
    <name type="common">Downy mildew agent</name>
    <name type="synonym">Peronospora arabidopsidis</name>
    <dbReference type="NCBI Taxonomy" id="559515"/>
    <lineage>
        <taxon>Eukaryota</taxon>
        <taxon>Sar</taxon>
        <taxon>Stramenopiles</taxon>
        <taxon>Oomycota</taxon>
        <taxon>Peronosporomycetes</taxon>
        <taxon>Peronosporales</taxon>
        <taxon>Peronosporaceae</taxon>
        <taxon>Hyaloperonospora</taxon>
    </lineage>
</organism>
<dbReference type="InParanoid" id="M4BQY5"/>
<dbReference type="AlphaFoldDB" id="M4BQY5"/>
<reference evidence="1" key="2">
    <citation type="submission" date="2015-06" db="UniProtKB">
        <authorList>
            <consortium name="EnsemblProtists"/>
        </authorList>
    </citation>
    <scope>IDENTIFICATION</scope>
    <source>
        <strain evidence="1">Emoy2</strain>
    </source>
</reference>
<dbReference type="EMBL" id="JH598602">
    <property type="status" value="NOT_ANNOTATED_CDS"/>
    <property type="molecule type" value="Genomic_DNA"/>
</dbReference>
<dbReference type="HOGENOM" id="CLU_1191852_0_0_1"/>
<dbReference type="PANTHER" id="PTHR37067">
    <property type="entry name" value="PX DOMAIN-CONTAINING PROTEIN"/>
    <property type="match status" value="1"/>
</dbReference>
<dbReference type="VEuPathDB" id="FungiDB:HpaG808824"/>
<dbReference type="STRING" id="559515.M4BQY5"/>
<name>M4BQY5_HYAAE</name>
<protein>
    <submittedName>
        <fullName evidence="1">Uncharacterized protein</fullName>
    </submittedName>
</protein>
<proteinExistence type="predicted"/>
<sequence>MGLFIFPICSGLRANNRRTTKKSATIPDASADLRTCITTHAHRLRKSARLLSLQFGVEAKSKDAKGSATCWCLFCLQEGRDEVEVGQNGRKRKETGNIKDVHRAFLPAQVPQSFTVSHTYSWALYTEMSNADKALYFASKIKPTNTLHRHMELKDEPLTYDISARIVETIIGDLFFRDDEVLADSNVDEDSEDDVPTLLLQSLSHEISFIVGCTSHLGSNRPNNETSFSSQYA</sequence>
<dbReference type="Proteomes" id="UP000011713">
    <property type="component" value="Unassembled WGS sequence"/>
</dbReference>
<evidence type="ECO:0000313" key="2">
    <source>
        <dbReference type="Proteomes" id="UP000011713"/>
    </source>
</evidence>
<reference evidence="2" key="1">
    <citation type="journal article" date="2010" name="Science">
        <title>Signatures of adaptation to obligate biotrophy in the Hyaloperonospora arabidopsidis genome.</title>
        <authorList>
            <person name="Baxter L."/>
            <person name="Tripathy S."/>
            <person name="Ishaque N."/>
            <person name="Boot N."/>
            <person name="Cabral A."/>
            <person name="Kemen E."/>
            <person name="Thines M."/>
            <person name="Ah-Fong A."/>
            <person name="Anderson R."/>
            <person name="Badejoko W."/>
            <person name="Bittner-Eddy P."/>
            <person name="Boore J.L."/>
            <person name="Chibucos M.C."/>
            <person name="Coates M."/>
            <person name="Dehal P."/>
            <person name="Delehaunty K."/>
            <person name="Dong S."/>
            <person name="Downton P."/>
            <person name="Dumas B."/>
            <person name="Fabro G."/>
            <person name="Fronick C."/>
            <person name="Fuerstenberg S.I."/>
            <person name="Fulton L."/>
            <person name="Gaulin E."/>
            <person name="Govers F."/>
            <person name="Hughes L."/>
            <person name="Humphray S."/>
            <person name="Jiang R.H."/>
            <person name="Judelson H."/>
            <person name="Kamoun S."/>
            <person name="Kyung K."/>
            <person name="Meijer H."/>
            <person name="Minx P."/>
            <person name="Morris P."/>
            <person name="Nelson J."/>
            <person name="Phuntumart V."/>
            <person name="Qutob D."/>
            <person name="Rehmany A."/>
            <person name="Rougon-Cardoso A."/>
            <person name="Ryden P."/>
            <person name="Torto-Alalibo T."/>
            <person name="Studholme D."/>
            <person name="Wang Y."/>
            <person name="Win J."/>
            <person name="Wood J."/>
            <person name="Clifton S.W."/>
            <person name="Rogers J."/>
            <person name="Van den Ackerveken G."/>
            <person name="Jones J.D."/>
            <person name="McDowell J.M."/>
            <person name="Beynon J."/>
            <person name="Tyler B.M."/>
        </authorList>
    </citation>
    <scope>NUCLEOTIDE SEQUENCE [LARGE SCALE GENOMIC DNA]</scope>
    <source>
        <strain evidence="2">Emoy2</strain>
    </source>
</reference>
<dbReference type="PANTHER" id="PTHR37067:SF3">
    <property type="entry name" value="PX DOMAIN-CONTAINING PROTEIN"/>
    <property type="match status" value="1"/>
</dbReference>
<evidence type="ECO:0000313" key="1">
    <source>
        <dbReference type="EnsemblProtists" id="HpaP808824"/>
    </source>
</evidence>